<gene>
    <name evidence="1" type="ORF">COS47_01315</name>
</gene>
<dbReference type="InterPro" id="IPR014729">
    <property type="entry name" value="Rossmann-like_a/b/a_fold"/>
</dbReference>
<protein>
    <recommendedName>
        <fullName evidence="3">Methionyl/Leucyl tRNA synthetase domain-containing protein</fullName>
    </recommendedName>
</protein>
<dbReference type="GO" id="GO:0006430">
    <property type="term" value="P:lysyl-tRNA aminoacylation"/>
    <property type="evidence" value="ECO:0007669"/>
    <property type="project" value="InterPro"/>
</dbReference>
<sequence length="319" mass="37062">MYEDFSFLYLHGLKELSKTLSGDERIFMGTRPWGFHAGNILTMVIYPYLLCEEVARRGLEPRFKVFVSLNDWEPHRLLYRDKGEHPYNFFPEGTSFQYTNDPKGCCSSIVEHYEDPITRAFDPLKDAHKLLEVNFRRVSDLKNEQVFQDILRRCFEEKDAIGKQVESVTGEKISYDTLQWTGVICPSCNSANGETAYDGSIRFTCHGCGETYKGKLSDFDFWWYHLPMLIPRILYFRPDIIVRGGDHYDYKGLAMLYSLLEYFGHRDIRLKTLVSPKLLALDGNKMSKSIGNQAEVNFQKLLSFAREFEGDVISLQELQ</sequence>
<accession>A0A2M7BYC2</accession>
<organism evidence="1 2">
    <name type="scientific">Candidatus Nealsonbacteria bacterium CG03_land_8_20_14_0_80_36_12</name>
    <dbReference type="NCBI Taxonomy" id="1974701"/>
    <lineage>
        <taxon>Bacteria</taxon>
        <taxon>Candidatus Nealsoniibacteriota</taxon>
    </lineage>
</organism>
<evidence type="ECO:0000313" key="1">
    <source>
        <dbReference type="EMBL" id="PIV12667.1"/>
    </source>
</evidence>
<dbReference type="GO" id="GO:0005524">
    <property type="term" value="F:ATP binding"/>
    <property type="evidence" value="ECO:0007669"/>
    <property type="project" value="InterPro"/>
</dbReference>
<evidence type="ECO:0008006" key="3">
    <source>
        <dbReference type="Google" id="ProtNLM"/>
    </source>
</evidence>
<evidence type="ECO:0000313" key="2">
    <source>
        <dbReference type="Proteomes" id="UP000230324"/>
    </source>
</evidence>
<dbReference type="AlphaFoldDB" id="A0A2M7BYC2"/>
<proteinExistence type="predicted"/>
<dbReference type="SUPFAM" id="SSF52374">
    <property type="entry name" value="Nucleotidylyl transferase"/>
    <property type="match status" value="1"/>
</dbReference>
<comment type="caution">
    <text evidence="1">The sequence shown here is derived from an EMBL/GenBank/DDBJ whole genome shotgun (WGS) entry which is preliminary data.</text>
</comment>
<dbReference type="Gene3D" id="3.40.50.620">
    <property type="entry name" value="HUPs"/>
    <property type="match status" value="1"/>
</dbReference>
<reference evidence="2" key="1">
    <citation type="submission" date="2017-09" db="EMBL/GenBank/DDBJ databases">
        <title>Depth-based differentiation of microbial function through sediment-hosted aquifers and enrichment of novel symbionts in the deep terrestrial subsurface.</title>
        <authorList>
            <person name="Probst A.J."/>
            <person name="Ladd B."/>
            <person name="Jarett J.K."/>
            <person name="Geller-Mcgrath D.E."/>
            <person name="Sieber C.M.K."/>
            <person name="Emerson J.B."/>
            <person name="Anantharaman K."/>
            <person name="Thomas B.C."/>
            <person name="Malmstrom R."/>
            <person name="Stieglmeier M."/>
            <person name="Klingl A."/>
            <person name="Woyke T."/>
            <person name="Ryan C.M."/>
            <person name="Banfield J.F."/>
        </authorList>
    </citation>
    <scope>NUCLEOTIDE SEQUENCE [LARGE SCALE GENOMIC DNA]</scope>
</reference>
<dbReference type="Proteomes" id="UP000230324">
    <property type="component" value="Unassembled WGS sequence"/>
</dbReference>
<dbReference type="GO" id="GO:0005737">
    <property type="term" value="C:cytoplasm"/>
    <property type="evidence" value="ECO:0007669"/>
    <property type="project" value="InterPro"/>
</dbReference>
<dbReference type="Pfam" id="PF01921">
    <property type="entry name" value="tRNA-synt_1f"/>
    <property type="match status" value="1"/>
</dbReference>
<dbReference type="GO" id="GO:0004824">
    <property type="term" value="F:lysine-tRNA ligase activity"/>
    <property type="evidence" value="ECO:0007669"/>
    <property type="project" value="InterPro"/>
</dbReference>
<dbReference type="InterPro" id="IPR002904">
    <property type="entry name" value="Lys-tRNA-ligase"/>
</dbReference>
<dbReference type="EMBL" id="PEUV01000028">
    <property type="protein sequence ID" value="PIV12667.1"/>
    <property type="molecule type" value="Genomic_DNA"/>
</dbReference>
<name>A0A2M7BYC2_9BACT</name>